<dbReference type="EMBL" id="UGJJ01000001">
    <property type="protein sequence ID" value="STR00487.1"/>
    <property type="molecule type" value="Genomic_DNA"/>
</dbReference>
<dbReference type="Pfam" id="PF13827">
    <property type="entry name" value="DUF4189"/>
    <property type="match status" value="1"/>
</dbReference>
<feature type="signal peptide" evidence="1">
    <location>
        <begin position="1"/>
        <end position="26"/>
    </location>
</feature>
<reference evidence="3 4" key="1">
    <citation type="submission" date="2018-06" db="EMBL/GenBank/DDBJ databases">
        <authorList>
            <consortium name="Pathogen Informatics"/>
            <person name="Doyle S."/>
        </authorList>
    </citation>
    <scope>NUCLEOTIDE SEQUENCE [LARGE SCALE GENOMIC DNA]</scope>
    <source>
        <strain evidence="3 4">NCTC13336</strain>
    </source>
</reference>
<dbReference type="AlphaFoldDB" id="A0A377QZQ6"/>
<dbReference type="RefSeq" id="WP_115307753.1">
    <property type="nucleotide sequence ID" value="NZ_UGJJ01000001.1"/>
</dbReference>
<feature type="chain" id="PRO_5016928249" description="DUF4189 domain-containing protein" evidence="1">
    <location>
        <begin position="27"/>
        <end position="220"/>
    </location>
</feature>
<dbReference type="Proteomes" id="UP000254293">
    <property type="component" value="Unassembled WGS sequence"/>
</dbReference>
<name>A0A377QZQ6_9NEIS</name>
<proteinExistence type="predicted"/>
<evidence type="ECO:0000313" key="4">
    <source>
        <dbReference type="Proteomes" id="UP000254293"/>
    </source>
</evidence>
<gene>
    <name evidence="3" type="ORF">NCTC13336_00695</name>
</gene>
<dbReference type="PROSITE" id="PS51257">
    <property type="entry name" value="PROKAR_LIPOPROTEIN"/>
    <property type="match status" value="1"/>
</dbReference>
<dbReference type="InterPro" id="IPR025240">
    <property type="entry name" value="DUF4189"/>
</dbReference>
<feature type="domain" description="DUF4189" evidence="2">
    <location>
        <begin position="73"/>
        <end position="173"/>
    </location>
</feature>
<dbReference type="OrthoDB" id="8610797at2"/>
<accession>A0A377QZQ6</accession>
<sequence length="220" mass="23482">MLFPKKHLLAAAALSMLLAGCQGSLAYELLQAAKPDTTPSAEQIQSMKPVVQAMQQLPSDAELATRKMQPRKWGSYAGSFPNSPMMWVTDRPFNTPEEAAADALKQCRLEGGEKGGKTCQTVVIYSNLCLAVAKGDKSKPFNALGYGPTHQFATTVALANCQHSGGKNCQVVSAATPLCATPCNLIADSSCRYEKPAYIFPGKNGNRMKEMPSFSGKMGG</sequence>
<keyword evidence="4" id="KW-1185">Reference proteome</keyword>
<evidence type="ECO:0000259" key="2">
    <source>
        <dbReference type="Pfam" id="PF13827"/>
    </source>
</evidence>
<evidence type="ECO:0000256" key="1">
    <source>
        <dbReference type="SAM" id="SignalP"/>
    </source>
</evidence>
<organism evidence="3 4">
    <name type="scientific">Kingella potus</name>
    <dbReference type="NCBI Taxonomy" id="265175"/>
    <lineage>
        <taxon>Bacteria</taxon>
        <taxon>Pseudomonadati</taxon>
        <taxon>Pseudomonadota</taxon>
        <taxon>Betaproteobacteria</taxon>
        <taxon>Neisseriales</taxon>
        <taxon>Neisseriaceae</taxon>
        <taxon>Kingella</taxon>
    </lineage>
</organism>
<protein>
    <recommendedName>
        <fullName evidence="2">DUF4189 domain-containing protein</fullName>
    </recommendedName>
</protein>
<evidence type="ECO:0000313" key="3">
    <source>
        <dbReference type="EMBL" id="STR00487.1"/>
    </source>
</evidence>
<keyword evidence="1" id="KW-0732">Signal</keyword>